<dbReference type="AlphaFoldDB" id="A0A401TD63"/>
<name>A0A401TD63_CHIPU</name>
<accession>A0A401TD63</accession>
<evidence type="ECO:0000313" key="2">
    <source>
        <dbReference type="Proteomes" id="UP000287033"/>
    </source>
</evidence>
<sequence>MSESFWIVTESNRNGLPARQDQGGPNGWEIWNLGSRQRSNQTSRVMTLLDSWLI</sequence>
<feature type="non-terminal residue" evidence="1">
    <location>
        <position position="54"/>
    </location>
</feature>
<protein>
    <submittedName>
        <fullName evidence="1">Uncharacterized protein</fullName>
    </submittedName>
</protein>
<dbReference type="Proteomes" id="UP000287033">
    <property type="component" value="Unassembled WGS sequence"/>
</dbReference>
<keyword evidence="2" id="KW-1185">Reference proteome</keyword>
<gene>
    <name evidence="1" type="ORF">chiPu_0024938</name>
</gene>
<dbReference type="EMBL" id="BEZZ01049169">
    <property type="protein sequence ID" value="GCC40569.1"/>
    <property type="molecule type" value="Genomic_DNA"/>
</dbReference>
<evidence type="ECO:0000313" key="1">
    <source>
        <dbReference type="EMBL" id="GCC40569.1"/>
    </source>
</evidence>
<comment type="caution">
    <text evidence="1">The sequence shown here is derived from an EMBL/GenBank/DDBJ whole genome shotgun (WGS) entry which is preliminary data.</text>
</comment>
<reference evidence="1 2" key="1">
    <citation type="journal article" date="2018" name="Nat. Ecol. Evol.">
        <title>Shark genomes provide insights into elasmobranch evolution and the origin of vertebrates.</title>
        <authorList>
            <person name="Hara Y"/>
            <person name="Yamaguchi K"/>
            <person name="Onimaru K"/>
            <person name="Kadota M"/>
            <person name="Koyanagi M"/>
            <person name="Keeley SD"/>
            <person name="Tatsumi K"/>
            <person name="Tanaka K"/>
            <person name="Motone F"/>
            <person name="Kageyama Y"/>
            <person name="Nozu R"/>
            <person name="Adachi N"/>
            <person name="Nishimura O"/>
            <person name="Nakagawa R"/>
            <person name="Tanegashima C"/>
            <person name="Kiyatake I"/>
            <person name="Matsumoto R"/>
            <person name="Murakumo K"/>
            <person name="Nishida K"/>
            <person name="Terakita A"/>
            <person name="Kuratani S"/>
            <person name="Sato K"/>
            <person name="Hyodo S Kuraku.S."/>
        </authorList>
    </citation>
    <scope>NUCLEOTIDE SEQUENCE [LARGE SCALE GENOMIC DNA]</scope>
</reference>
<proteinExistence type="predicted"/>
<organism evidence="1 2">
    <name type="scientific">Chiloscyllium punctatum</name>
    <name type="common">Brownbanded bambooshark</name>
    <name type="synonym">Hemiscyllium punctatum</name>
    <dbReference type="NCBI Taxonomy" id="137246"/>
    <lineage>
        <taxon>Eukaryota</taxon>
        <taxon>Metazoa</taxon>
        <taxon>Chordata</taxon>
        <taxon>Craniata</taxon>
        <taxon>Vertebrata</taxon>
        <taxon>Chondrichthyes</taxon>
        <taxon>Elasmobranchii</taxon>
        <taxon>Galeomorphii</taxon>
        <taxon>Galeoidea</taxon>
        <taxon>Orectolobiformes</taxon>
        <taxon>Hemiscylliidae</taxon>
        <taxon>Chiloscyllium</taxon>
    </lineage>
</organism>